<dbReference type="AlphaFoldDB" id="A0AA39RGM8"/>
<organism evidence="1 2">
    <name type="scientific">Acer saccharum</name>
    <name type="common">Sugar maple</name>
    <dbReference type="NCBI Taxonomy" id="4024"/>
    <lineage>
        <taxon>Eukaryota</taxon>
        <taxon>Viridiplantae</taxon>
        <taxon>Streptophyta</taxon>
        <taxon>Embryophyta</taxon>
        <taxon>Tracheophyta</taxon>
        <taxon>Spermatophyta</taxon>
        <taxon>Magnoliopsida</taxon>
        <taxon>eudicotyledons</taxon>
        <taxon>Gunneridae</taxon>
        <taxon>Pentapetalae</taxon>
        <taxon>rosids</taxon>
        <taxon>malvids</taxon>
        <taxon>Sapindales</taxon>
        <taxon>Sapindaceae</taxon>
        <taxon>Hippocastanoideae</taxon>
        <taxon>Acereae</taxon>
        <taxon>Acer</taxon>
    </lineage>
</organism>
<protein>
    <submittedName>
        <fullName evidence="1">Uncharacterized protein</fullName>
    </submittedName>
</protein>
<reference evidence="1" key="2">
    <citation type="submission" date="2023-06" db="EMBL/GenBank/DDBJ databases">
        <authorList>
            <person name="Swenson N.G."/>
            <person name="Wegrzyn J.L."/>
            <person name="Mcevoy S.L."/>
        </authorList>
    </citation>
    <scope>NUCLEOTIDE SEQUENCE</scope>
    <source>
        <strain evidence="1">NS2018</strain>
        <tissue evidence="1">Leaf</tissue>
    </source>
</reference>
<evidence type="ECO:0000313" key="1">
    <source>
        <dbReference type="EMBL" id="KAK0573421.1"/>
    </source>
</evidence>
<reference evidence="1" key="1">
    <citation type="journal article" date="2022" name="Plant J.">
        <title>Strategies of tolerance reflected in two North American maple genomes.</title>
        <authorList>
            <person name="McEvoy S.L."/>
            <person name="Sezen U.U."/>
            <person name="Trouern-Trend A."/>
            <person name="McMahon S.M."/>
            <person name="Schaberg P.G."/>
            <person name="Yang J."/>
            <person name="Wegrzyn J.L."/>
            <person name="Swenson N.G."/>
        </authorList>
    </citation>
    <scope>NUCLEOTIDE SEQUENCE</scope>
    <source>
        <strain evidence="1">NS2018</strain>
    </source>
</reference>
<name>A0AA39RGM8_ACESA</name>
<evidence type="ECO:0000313" key="2">
    <source>
        <dbReference type="Proteomes" id="UP001168877"/>
    </source>
</evidence>
<gene>
    <name evidence="1" type="ORF">LWI29_007789</name>
</gene>
<sequence length="69" mass="7783">MGRMGKSNPASIFRQFSLLCGQENTIKSLLKFVYTGWKEIMSILEFGNHVHGGRYHGTRIRAMCIIHGG</sequence>
<proteinExistence type="predicted"/>
<keyword evidence="2" id="KW-1185">Reference proteome</keyword>
<dbReference type="Proteomes" id="UP001168877">
    <property type="component" value="Unassembled WGS sequence"/>
</dbReference>
<accession>A0AA39RGM8</accession>
<comment type="caution">
    <text evidence="1">The sequence shown here is derived from an EMBL/GenBank/DDBJ whole genome shotgun (WGS) entry which is preliminary data.</text>
</comment>
<dbReference type="EMBL" id="JAUESC010000387">
    <property type="protein sequence ID" value="KAK0573421.1"/>
    <property type="molecule type" value="Genomic_DNA"/>
</dbReference>